<organism evidence="3 4">
    <name type="scientific">Methanochimaera problematica</name>
    <dbReference type="NCBI Taxonomy" id="2609417"/>
    <lineage>
        <taxon>Archaea</taxon>
        <taxon>Methanobacteriati</taxon>
        <taxon>Methanobacteriota</taxon>
        <taxon>Stenosarchaea group</taxon>
        <taxon>Methanomicrobia</taxon>
        <taxon>Methanomicrobiales</taxon>
        <taxon>Methanomicrobiaceae</taxon>
        <taxon>Methanochimaera</taxon>
    </lineage>
</organism>
<reference evidence="3 4" key="1">
    <citation type="submission" date="2019-09" db="EMBL/GenBank/DDBJ databases">
        <title>The complete genome of Methanoplanus sp. FWC-SCC4.</title>
        <authorList>
            <person name="Chen S.-C."/>
            <person name="Zhou Y.-Z."/>
            <person name="Lai M.-C."/>
        </authorList>
    </citation>
    <scope>NUCLEOTIDE SEQUENCE [LARGE SCALE GENOMIC DNA]</scope>
    <source>
        <strain evidence="3 4">FWC-SCC4</strain>
    </source>
</reference>
<dbReference type="Gene3D" id="1.20.120.1190">
    <property type="match status" value="1"/>
</dbReference>
<dbReference type="InterPro" id="IPR041623">
    <property type="entry name" value="NOG1_N"/>
</dbReference>
<dbReference type="EMBL" id="CP043875">
    <property type="protein sequence ID" value="WOF16550.1"/>
    <property type="molecule type" value="Genomic_DNA"/>
</dbReference>
<dbReference type="KEGG" id="mefw:F1737_07520"/>
<dbReference type="CDD" id="cd01897">
    <property type="entry name" value="NOG"/>
    <property type="match status" value="1"/>
</dbReference>
<dbReference type="RefSeq" id="WP_317135971.1">
    <property type="nucleotide sequence ID" value="NZ_CP043875.1"/>
</dbReference>
<dbReference type="AlphaFoldDB" id="A0AA97FBU9"/>
<proteinExistence type="predicted"/>
<dbReference type="GeneID" id="85230007"/>
<feature type="domain" description="OBG-type G" evidence="2">
    <location>
        <begin position="156"/>
        <end position="324"/>
    </location>
</feature>
<dbReference type="Proteomes" id="UP001301797">
    <property type="component" value="Chromosome"/>
</dbReference>
<evidence type="ECO:0000313" key="3">
    <source>
        <dbReference type="EMBL" id="WOF16550.1"/>
    </source>
</evidence>
<evidence type="ECO:0000256" key="1">
    <source>
        <dbReference type="ARBA" id="ARBA00022741"/>
    </source>
</evidence>
<dbReference type="InterPro" id="IPR027417">
    <property type="entry name" value="P-loop_NTPase"/>
</dbReference>
<dbReference type="Gene3D" id="3.40.50.300">
    <property type="entry name" value="P-loop containing nucleotide triphosphate hydrolases"/>
    <property type="match status" value="1"/>
</dbReference>
<evidence type="ECO:0000313" key="4">
    <source>
        <dbReference type="Proteomes" id="UP001301797"/>
    </source>
</evidence>
<dbReference type="GO" id="GO:0005525">
    <property type="term" value="F:GTP binding"/>
    <property type="evidence" value="ECO:0007669"/>
    <property type="project" value="InterPro"/>
</dbReference>
<protein>
    <submittedName>
        <fullName evidence="3">GTP-binding protein</fullName>
    </submittedName>
</protein>
<evidence type="ECO:0000259" key="2">
    <source>
        <dbReference type="PROSITE" id="PS51710"/>
    </source>
</evidence>
<dbReference type="InterPro" id="IPR005225">
    <property type="entry name" value="Small_GTP-bd"/>
</dbReference>
<dbReference type="Pfam" id="PF17835">
    <property type="entry name" value="NOG1_N"/>
    <property type="match status" value="1"/>
</dbReference>
<dbReference type="PRINTS" id="PR00326">
    <property type="entry name" value="GTP1OBG"/>
</dbReference>
<accession>A0AA97FBU9</accession>
<dbReference type="SUPFAM" id="SSF52540">
    <property type="entry name" value="P-loop containing nucleoside triphosphate hydrolases"/>
    <property type="match status" value="1"/>
</dbReference>
<gene>
    <name evidence="3" type="ORF">F1737_07520</name>
</gene>
<keyword evidence="1" id="KW-0547">Nucleotide-binding</keyword>
<name>A0AA97FBU9_9EURY</name>
<keyword evidence="4" id="KW-1185">Reference proteome</keyword>
<dbReference type="PANTHER" id="PTHR45759">
    <property type="entry name" value="NUCLEOLAR GTP-BINDING PROTEIN 1"/>
    <property type="match status" value="1"/>
</dbReference>
<dbReference type="PROSITE" id="PS51710">
    <property type="entry name" value="G_OBG"/>
    <property type="match status" value="1"/>
</dbReference>
<dbReference type="InterPro" id="IPR006073">
    <property type="entry name" value="GTP-bd"/>
</dbReference>
<dbReference type="InterPro" id="IPR031167">
    <property type="entry name" value="G_OBG"/>
</dbReference>
<dbReference type="Pfam" id="PF01926">
    <property type="entry name" value="MMR_HSR1"/>
    <property type="match status" value="1"/>
</dbReference>
<dbReference type="NCBIfam" id="TIGR00231">
    <property type="entry name" value="small_GTP"/>
    <property type="match status" value="1"/>
</dbReference>
<sequence>MEFENIPTIPTADEVLDRALRRSAMVRKEKRNKDRANEEFIRSIYSSVYDKLTDTVQKFPNFDELSPFYTDIVNLLFSVDKIRHSLGALKWAAEQTRSVGGSYARDMRRSEDTNAMRKQATARISSIVHQVDKDLRYLNDARNVLRKLPDIREEEFTVVVAGYPNVGKSSFMNIVSSATPQVAAYAFTTKKIIVGHREYGRFRFQLVDTPGILDRPYEKRNEIEHQALSAIRNVSDLILFIVDASEACGYSLEEQFRLYENLKELTNEVPVEVIINKSDMKEYPGYMNMSTVTRKGVREVLDMVTKYLESSPKYLLQNSPEGNQ</sequence>